<dbReference type="InterPro" id="IPR025306">
    <property type="entry name" value="Zn-bnd_dom_prob"/>
</dbReference>
<feature type="domain" description="Probable zinc-binding" evidence="1">
    <location>
        <begin position="4"/>
        <end position="48"/>
    </location>
</feature>
<evidence type="ECO:0000313" key="4">
    <source>
        <dbReference type="Proteomes" id="UP000824109"/>
    </source>
</evidence>
<evidence type="ECO:0000313" key="3">
    <source>
        <dbReference type="EMBL" id="HIU57075.1"/>
    </source>
</evidence>
<evidence type="ECO:0000259" key="1">
    <source>
        <dbReference type="Pfam" id="PF13451"/>
    </source>
</evidence>
<dbReference type="NCBIfam" id="TIGR04272">
    <property type="entry name" value="cxxc_cxxc_Mbark"/>
    <property type="match status" value="1"/>
</dbReference>
<reference evidence="3" key="1">
    <citation type="submission" date="2020-10" db="EMBL/GenBank/DDBJ databases">
        <authorList>
            <person name="Gilroy R."/>
        </authorList>
    </citation>
    <scope>NUCLEOTIDE SEQUENCE</scope>
    <source>
        <strain evidence="3">USAMLcec3-3695</strain>
    </source>
</reference>
<reference evidence="3" key="2">
    <citation type="journal article" date="2021" name="PeerJ">
        <title>Extensive microbial diversity within the chicken gut microbiome revealed by metagenomics and culture.</title>
        <authorList>
            <person name="Gilroy R."/>
            <person name="Ravi A."/>
            <person name="Getino M."/>
            <person name="Pursley I."/>
            <person name="Horton D.L."/>
            <person name="Alikhan N.F."/>
            <person name="Baker D."/>
            <person name="Gharbi K."/>
            <person name="Hall N."/>
            <person name="Watson M."/>
            <person name="Adriaenssens E.M."/>
            <person name="Foster-Nyarko E."/>
            <person name="Jarju S."/>
            <person name="Secka A."/>
            <person name="Antonio M."/>
            <person name="Oren A."/>
            <person name="Chaudhuri R.R."/>
            <person name="La Ragione R."/>
            <person name="Hildebrand F."/>
            <person name="Pallen M.J."/>
        </authorList>
    </citation>
    <scope>NUCLEOTIDE SEQUENCE</scope>
    <source>
        <strain evidence="3">USAMLcec3-3695</strain>
    </source>
</reference>
<comment type="caution">
    <text evidence="3">The sequence shown here is derived from an EMBL/GenBank/DDBJ whole genome shotgun (WGS) entry which is preliminary data.</text>
</comment>
<dbReference type="Proteomes" id="UP000824109">
    <property type="component" value="Unassembled WGS sequence"/>
</dbReference>
<protein>
    <submittedName>
        <fullName evidence="3">Zinc-ribbon domain containing protein</fullName>
    </submittedName>
</protein>
<dbReference type="InterPro" id="IPR026363">
    <property type="entry name" value="CxxC-x17-CxxC_dom"/>
</dbReference>
<dbReference type="AlphaFoldDB" id="A0A9D1MBE1"/>
<dbReference type="Pfam" id="PF23477">
    <property type="entry name" value="zf_Tbcl_2"/>
    <property type="match status" value="1"/>
</dbReference>
<sequence length="91" mass="10828">MYSDKIIKCKECGEDFVFTAGEQRFYAEKGFDTEPTRCRRCRQGHRNDSRILYEIVCSECGRVEAIPFEPRHDRPVYCGECFRKLEHGDRR</sequence>
<accession>A0A9D1MBE1</accession>
<gene>
    <name evidence="3" type="ORF">IAA61_04590</name>
</gene>
<dbReference type="EMBL" id="DVNB01000049">
    <property type="protein sequence ID" value="HIU57075.1"/>
    <property type="molecule type" value="Genomic_DNA"/>
</dbReference>
<evidence type="ECO:0000259" key="2">
    <source>
        <dbReference type="Pfam" id="PF23477"/>
    </source>
</evidence>
<organism evidence="3 4">
    <name type="scientific">Candidatus Ornithomonoglobus merdipullorum</name>
    <dbReference type="NCBI Taxonomy" id="2840895"/>
    <lineage>
        <taxon>Bacteria</taxon>
        <taxon>Bacillati</taxon>
        <taxon>Bacillota</taxon>
        <taxon>Clostridia</taxon>
        <taxon>Candidatus Ornithomonoglobus</taxon>
    </lineage>
</organism>
<dbReference type="Pfam" id="PF13451">
    <property type="entry name" value="zf_Tbcl"/>
    <property type="match status" value="1"/>
</dbReference>
<name>A0A9D1MBE1_9FIRM</name>
<proteinExistence type="predicted"/>
<feature type="domain" description="CxxC-x17-CxxC" evidence="2">
    <location>
        <begin position="50"/>
        <end position="84"/>
    </location>
</feature>